<keyword evidence="3" id="KW-1185">Reference proteome</keyword>
<evidence type="ECO:0000256" key="1">
    <source>
        <dbReference type="SAM" id="SignalP"/>
    </source>
</evidence>
<sequence length="138" mass="15057">MRPRSLVLVFALAVAPAFAGAQDLGPPLTAEQFGALTLGKTITYSAEGEVYGIEEYRPGHKVVWAFAEGECKEGDWFAQGDQICFDYHEPTVGLQCWTFHQGPEGLVAWFEGRQDGEPLVSLRESTEPLNCPGPEIGV</sequence>
<reference evidence="3" key="1">
    <citation type="journal article" date="2019" name="Int. J. Syst. Evol. Microbiol.">
        <title>The Global Catalogue of Microorganisms (GCM) 10K type strain sequencing project: providing services to taxonomists for standard genome sequencing and annotation.</title>
        <authorList>
            <consortium name="The Broad Institute Genomics Platform"/>
            <consortium name="The Broad Institute Genome Sequencing Center for Infectious Disease"/>
            <person name="Wu L."/>
            <person name="Ma J."/>
        </authorList>
    </citation>
    <scope>NUCLEOTIDE SEQUENCE [LARGE SCALE GENOMIC DNA]</scope>
    <source>
        <strain evidence="3">CCUG 55131</strain>
    </source>
</reference>
<dbReference type="RefSeq" id="WP_377389400.1">
    <property type="nucleotide sequence ID" value="NZ_JBHUIX010000009.1"/>
</dbReference>
<gene>
    <name evidence="2" type="ORF">ACFSM0_08760</name>
</gene>
<dbReference type="Proteomes" id="UP001597413">
    <property type="component" value="Unassembled WGS sequence"/>
</dbReference>
<protein>
    <recommendedName>
        <fullName evidence="4">DUF995 domain-containing protein</fullName>
    </recommendedName>
</protein>
<evidence type="ECO:0008006" key="4">
    <source>
        <dbReference type="Google" id="ProtNLM"/>
    </source>
</evidence>
<comment type="caution">
    <text evidence="2">The sequence shown here is derived from an EMBL/GenBank/DDBJ whole genome shotgun (WGS) entry which is preliminary data.</text>
</comment>
<organism evidence="2 3">
    <name type="scientific">Rhodobacter lacus</name>
    <dbReference type="NCBI Taxonomy" id="1641972"/>
    <lineage>
        <taxon>Bacteria</taxon>
        <taxon>Pseudomonadati</taxon>
        <taxon>Pseudomonadota</taxon>
        <taxon>Alphaproteobacteria</taxon>
        <taxon>Rhodobacterales</taxon>
        <taxon>Rhodobacter group</taxon>
        <taxon>Rhodobacter</taxon>
    </lineage>
</organism>
<evidence type="ECO:0000313" key="2">
    <source>
        <dbReference type="EMBL" id="MFD2174178.1"/>
    </source>
</evidence>
<feature type="chain" id="PRO_5045222302" description="DUF995 domain-containing protein" evidence="1">
    <location>
        <begin position="22"/>
        <end position="138"/>
    </location>
</feature>
<feature type="signal peptide" evidence="1">
    <location>
        <begin position="1"/>
        <end position="21"/>
    </location>
</feature>
<proteinExistence type="predicted"/>
<keyword evidence="1" id="KW-0732">Signal</keyword>
<accession>A0ABW5AA25</accession>
<name>A0ABW5AA25_9RHOB</name>
<evidence type="ECO:0000313" key="3">
    <source>
        <dbReference type="Proteomes" id="UP001597413"/>
    </source>
</evidence>
<dbReference type="EMBL" id="JBHUIX010000009">
    <property type="protein sequence ID" value="MFD2174178.1"/>
    <property type="molecule type" value="Genomic_DNA"/>
</dbReference>